<gene>
    <name evidence="1" type="primary">CARMIL1.2</name>
    <name evidence="1" type="ORF">GBF38_014432</name>
</gene>
<sequence length="1689" mass="186850">MALFLLSGVLCGTSAVESAPKYEHKDPSTGEILTCDKCPAGTHMAAHCTATTPTKCAPCRADHFTDLWNYLPRCLYCNNFCYDNMEVEKECSAVNNRALASHRAYLLTARIPTKVEHSFNYLEIQGISCNKPTQLLIEYERSSFSLKLLSTEEVNEVVAHIGNCLLRICPGLPPSKVMKKLCMEPPDRLTCLQTLWENNKPAEPGPCGGFSQIYRCVCDWLGLPYKEEVQWDVDTIYLTQDTRELNLQDFSHLENRDLVAIIAVLEFNQWFTKLSTKDYKLSADVCEQIFRVVSRSSRLEELVLDNAGLKTDFAQKLAAALAHNPSSGLTTINLANNPLEDRGVSSLGAQFAKLRMGLKHLNFSKTSLSPKGVNSLCQSLSANPSIPSSLVHLDLSGNVLRGDDMQVCSALLRGSVQHLSVLNVSKSVFPHRKGKEVPPSFKHFFSSAMSLSSINVSGTKLPPEALNLEVIQLQCNQLFRFHSNSVSDTAKRTYNGILGRQQLRSGGSQILEGCIAEIPNVSSLDISDNGLDSDLSTLLVWLAKNRSIRHLSLGKNFNNIKSKNLAPVLDSLVHMIQEEESPLTSLSLADSRLKSDLTIVLNALGSNTSLTKLDISGNAMGDMGAKMLAKALQINSKLRTVIWDKNNTSPQGLQDVAAALEKCCSPDVIYAAAGENLEVCSERKSMKEDEGKEPERGESGIHREYNNKETMAEEKMLRKAKSGRAEQIKRDEKCKWRLNKSDLLSIVSSVCGSESSIIENYLYRNHETRKYLQEQAYRLQQGIVTTTTQQMIDRICVKVQDHLNSLRNSETDVILEDVRAAENLIKDARNSKTLLPNLYHLGSAAREEVNSSSAGPIQEKLESMAGEVTTVMDQQLQTLLESMVDAAESLCPHVMKRSNLRPDLMKASSAKMVVPKSFVTKTLLEQSGVDIINKISEVKLSLASFLSDRIVDEILEALSTSQLTLADHLVRRGRPLVQQESVDLDVPEEKIPKRASTEILEAERLEDLETCMMTPKSKRKSIHSRMLRPVSRAFEMEFDLDKALEDVPIHVEDTSSRTPPTPSHILPKLEHRAPGAMAELPSEEEKKLQHFTKLRPRRNKKMHSSKIPQIGNAPSQDGEQNGLMGRVDEGVDEFFSTKVTKMDSKRSLKSSESQDGEKKKSKGGFLNLIKRSSKSDKSDKSEKNQAPPSSASVSSAPASTIPEEPSSPKVALKSPAPETKSRDARSQPADYSSSSDRSEELRTPDSIDEPWEGSDGRGSPQGGRRYPGLQMMGSGLLAEMKAKQERRAHKSSSPDRPDSNATAAKPQAPTSENRSPSGSINKSDPGSPEKTSPRGETKPEPAPRVRATSSSSSPGGPVSPKPPVPQGAKPALAARPTIPQKPRTSSSSGSSRSIDESSDSPTSGGVSPKVTALPSTLKRMLSDKDGQTSLQSGGSANKTTQDDNGYIEGKELDDFFRHMMKRLGPQEKVTEERVQRLKQRFMSAYDVTADGRLQIQELANMILPEDENFLLVFRREAPLDNSVDFMKIWRKYDVDSSGYISAQELKAFLKDLFQLHHKDVPSDKLEEYTDAMMKIFDKNKDGCLDLNDLARILALEENFLLQFQMDACSKDERKRDFDKIFAHYDVSKTGALEGPEVDGFVKDMMGLVRPNLTSSELDKLRAVLLRHCDVNNDGKIQRNELALCLGVKP</sequence>
<organism evidence="1 2">
    <name type="scientific">Nibea albiflora</name>
    <name type="common">Yellow drum</name>
    <name type="synonym">Corvina albiflora</name>
    <dbReference type="NCBI Taxonomy" id="240163"/>
    <lineage>
        <taxon>Eukaryota</taxon>
        <taxon>Metazoa</taxon>
        <taxon>Chordata</taxon>
        <taxon>Craniata</taxon>
        <taxon>Vertebrata</taxon>
        <taxon>Euteleostomi</taxon>
        <taxon>Actinopterygii</taxon>
        <taxon>Neopterygii</taxon>
        <taxon>Teleostei</taxon>
        <taxon>Neoteleostei</taxon>
        <taxon>Acanthomorphata</taxon>
        <taxon>Eupercaria</taxon>
        <taxon>Sciaenidae</taxon>
        <taxon>Nibea</taxon>
    </lineage>
</organism>
<evidence type="ECO:0000313" key="1">
    <source>
        <dbReference type="EMBL" id="KAG8010212.1"/>
    </source>
</evidence>
<dbReference type="EMBL" id="CM024804">
    <property type="protein sequence ID" value="KAG8010212.1"/>
    <property type="molecule type" value="Genomic_DNA"/>
</dbReference>
<proteinExistence type="predicted"/>
<reference evidence="1" key="1">
    <citation type="submission" date="2020-04" db="EMBL/GenBank/DDBJ databases">
        <title>A chromosome-scale assembly and high-density genetic map of the yellow drum (Nibea albiflora) genome.</title>
        <authorList>
            <person name="Xu D."/>
            <person name="Zhang W."/>
            <person name="Chen R."/>
            <person name="Tan P."/>
            <person name="Wang L."/>
            <person name="Song H."/>
            <person name="Tian L."/>
            <person name="Zhu Q."/>
            <person name="Wang B."/>
        </authorList>
    </citation>
    <scope>NUCLEOTIDE SEQUENCE</scope>
    <source>
        <strain evidence="1">ZJHYS-2018</strain>
    </source>
</reference>
<keyword evidence="2" id="KW-1185">Reference proteome</keyword>
<comment type="caution">
    <text evidence="1">The sequence shown here is derived from an EMBL/GenBank/DDBJ whole genome shotgun (WGS) entry which is preliminary data.</text>
</comment>
<accession>A0ACB7F7Q6</accession>
<protein>
    <submittedName>
        <fullName evidence="1">F-actin-uncapping protein LRRC16A</fullName>
    </submittedName>
</protein>
<name>A0ACB7F7Q6_NIBAL</name>
<evidence type="ECO:0000313" key="2">
    <source>
        <dbReference type="Proteomes" id="UP000805704"/>
    </source>
</evidence>
<dbReference type="Proteomes" id="UP000805704">
    <property type="component" value="Chromosome 16"/>
</dbReference>